<feature type="compositionally biased region" description="Polar residues" evidence="1">
    <location>
        <begin position="32"/>
        <end position="49"/>
    </location>
</feature>
<dbReference type="RefSeq" id="WP_160328080.1">
    <property type="nucleotide sequence ID" value="NZ_JACFYY010000012.1"/>
</dbReference>
<name>A0AA42IM80_9GAMM</name>
<gene>
    <name evidence="2" type="ORF">N5D41_11270</name>
</gene>
<sequence length="58" mass="5947">MDEGLGAVLGIVLSNEANIDLFDIRPTAISRPANSAADSDGGQASTDTLGITRAPFDE</sequence>
<evidence type="ECO:0000313" key="2">
    <source>
        <dbReference type="EMBL" id="MDH0702067.1"/>
    </source>
</evidence>
<feature type="region of interest" description="Disordered" evidence="1">
    <location>
        <begin position="32"/>
        <end position="58"/>
    </location>
</feature>
<accession>A0AA42IM80</accession>
<dbReference type="GeneID" id="83643950"/>
<reference evidence="2" key="1">
    <citation type="submission" date="2022-09" db="EMBL/GenBank/DDBJ databases">
        <title>Intensive care unit water sources are persistently colonized with multi-drug resistant bacteria and are the site of extensive horizontal gene transfer of antibiotic resistance genes.</title>
        <authorList>
            <person name="Diorio-Toth L."/>
        </authorList>
    </citation>
    <scope>NUCLEOTIDE SEQUENCE</scope>
    <source>
        <strain evidence="2">GD03863</strain>
    </source>
</reference>
<protein>
    <submittedName>
        <fullName evidence="2">Uncharacterized protein</fullName>
    </submittedName>
</protein>
<dbReference type="AlphaFoldDB" id="A0AA42IM80"/>
<dbReference type="EMBL" id="JAOCDH010000011">
    <property type="protein sequence ID" value="MDH0702067.1"/>
    <property type="molecule type" value="Genomic_DNA"/>
</dbReference>
<organism evidence="2 3">
    <name type="scientific">Ectopseudomonas toyotomiensis</name>
    <dbReference type="NCBI Taxonomy" id="554344"/>
    <lineage>
        <taxon>Bacteria</taxon>
        <taxon>Pseudomonadati</taxon>
        <taxon>Pseudomonadota</taxon>
        <taxon>Gammaproteobacteria</taxon>
        <taxon>Pseudomonadales</taxon>
        <taxon>Pseudomonadaceae</taxon>
        <taxon>Ectopseudomonas</taxon>
    </lineage>
</organism>
<proteinExistence type="predicted"/>
<comment type="caution">
    <text evidence="2">The sequence shown here is derived from an EMBL/GenBank/DDBJ whole genome shotgun (WGS) entry which is preliminary data.</text>
</comment>
<evidence type="ECO:0000256" key="1">
    <source>
        <dbReference type="SAM" id="MobiDB-lite"/>
    </source>
</evidence>
<dbReference type="Proteomes" id="UP001161137">
    <property type="component" value="Unassembled WGS sequence"/>
</dbReference>
<evidence type="ECO:0000313" key="3">
    <source>
        <dbReference type="Proteomes" id="UP001161137"/>
    </source>
</evidence>